<dbReference type="AlphaFoldDB" id="A0A1I6SCQ7"/>
<feature type="chain" id="PRO_5010227972" evidence="1">
    <location>
        <begin position="22"/>
        <end position="120"/>
    </location>
</feature>
<accession>A0A1I6SCQ7</accession>
<gene>
    <name evidence="2" type="ORF">SAMN05444586_100736</name>
</gene>
<dbReference type="Proteomes" id="UP000182827">
    <property type="component" value="Unassembled WGS sequence"/>
</dbReference>
<dbReference type="EMBL" id="FOZU01000007">
    <property type="protein sequence ID" value="SFS74751.1"/>
    <property type="molecule type" value="Genomic_DNA"/>
</dbReference>
<evidence type="ECO:0000313" key="3">
    <source>
        <dbReference type="Proteomes" id="UP000182827"/>
    </source>
</evidence>
<reference evidence="3" key="1">
    <citation type="submission" date="2016-10" db="EMBL/GenBank/DDBJ databases">
        <authorList>
            <person name="Varghese N."/>
            <person name="Submissions S."/>
        </authorList>
    </citation>
    <scope>NUCLEOTIDE SEQUENCE [LARGE SCALE GENOMIC DNA]</scope>
    <source>
        <strain evidence="3">ANC 5076</strain>
    </source>
</reference>
<evidence type="ECO:0000256" key="1">
    <source>
        <dbReference type="SAM" id="SignalP"/>
    </source>
</evidence>
<keyword evidence="1" id="KW-0732">Signal</keyword>
<proteinExistence type="predicted"/>
<sequence>MKKILFCLLVLGCSASGSVFASIEQYVAAVEKISDQYKQETRKFFSGLDARQSNFTPQQQVQFCGIVGDYVERLYQAADQNRGALDRQFRQMTKQDVIDQVMSSKEMLILKKYNVQCDLK</sequence>
<protein>
    <submittedName>
        <fullName evidence="2">Uncharacterized protein</fullName>
    </submittedName>
</protein>
<name>A0A1I6SCQ7_9GAMM</name>
<evidence type="ECO:0000313" key="2">
    <source>
        <dbReference type="EMBL" id="SFS74751.1"/>
    </source>
</evidence>
<keyword evidence="3" id="KW-1185">Reference proteome</keyword>
<feature type="signal peptide" evidence="1">
    <location>
        <begin position="1"/>
        <end position="21"/>
    </location>
</feature>
<organism evidence="2 3">
    <name type="scientific">Acinetobacter bohemicus</name>
    <dbReference type="NCBI Taxonomy" id="1435036"/>
    <lineage>
        <taxon>Bacteria</taxon>
        <taxon>Pseudomonadati</taxon>
        <taxon>Pseudomonadota</taxon>
        <taxon>Gammaproteobacteria</taxon>
        <taxon>Moraxellales</taxon>
        <taxon>Moraxellaceae</taxon>
        <taxon>Acinetobacter</taxon>
    </lineage>
</organism>
<dbReference type="RefSeq" id="WP_074945203.1">
    <property type="nucleotide sequence ID" value="NZ_FOZU01000007.1"/>
</dbReference>